<dbReference type="GO" id="GO:0070941">
    <property type="term" value="P:eisosome assembly"/>
    <property type="evidence" value="ECO:0007669"/>
    <property type="project" value="TreeGrafter"/>
</dbReference>
<feature type="coiled-coil region" evidence="1">
    <location>
        <begin position="181"/>
        <end position="208"/>
    </location>
</feature>
<feature type="compositionally biased region" description="Polar residues" evidence="2">
    <location>
        <begin position="1269"/>
        <end position="1287"/>
    </location>
</feature>
<dbReference type="Gene3D" id="1.20.1270.60">
    <property type="entry name" value="Arfaptin homology (AH) domain/BAR domain"/>
    <property type="match status" value="1"/>
</dbReference>
<dbReference type="EMBL" id="JANIEX010000888">
    <property type="protein sequence ID" value="KAJ3562286.1"/>
    <property type="molecule type" value="Genomic_DNA"/>
</dbReference>
<evidence type="ECO:0000313" key="4">
    <source>
        <dbReference type="Proteomes" id="UP001213000"/>
    </source>
</evidence>
<name>A0AAD5YSN2_9AGAR</name>
<feature type="compositionally biased region" description="Basic and acidic residues" evidence="2">
    <location>
        <begin position="133"/>
        <end position="144"/>
    </location>
</feature>
<sequence length="1378" mass="147631">MLKWFYGQKEEEKEPQPELSGDPMVHRPSDSRLLSNLISHEKDYSKQLQSLLDSSHASLASLSAFAAAAGQPVSRVLTSISGEFSSADDAFRRYKDAVDAWREQLKTLKDMETEVSTIMRDREILVTRLLKASKNEKPPKDKGNNRRSSILGQRAPSTSSLSLSLDHSYAPSTSVPTSNKLAAAQAELQACEAHLANKETELEGARITALRDGLRIRCNALVECGMSWAELGRDALHATESLPVHTGELYGTNNSQNPYSAPQQTPQKALPLHMRAETGSDRGYRLPSDNSSIGPSQSASQVNIIIDHRNTANPSIIPNAPNPILGANGSDIHRKPSSDIVARPNSTPPLPPPIRASSPFSMPAHRSSSVTNLAYAEQRPTTTYNTSQIDVPPAHAIRDGEVPTVTPAAGPSKPEPRRTGSGYITPVSNDESSRSNLEAPTGYRDTQIPEELDVESDGEGPDLSKERQLIKEGKLTVVENPRYQQPPAVSEPLNSNAAPPEQPPNATISAPASTSAPLPISAPAHAIGATSAPQAVIDGPSSQDAPVTGVREIRRESELPEPPTEQPPGVPSSVPTGEPQTPQKSRTRVGTPSPQKSGFLGSLKKVFGGGSRDSNQSPLDKAREKREKVREKEMKDREKKEKAREREYRREEKKDERARMKKKQKQDEHLSRLVPDSSEEDEVMVDDDSLRRYRKGVKSSKLTVGGGKADKFSSGADRKASEPLRGEVEALPETEVIDGYVMKKNTDLYRNLKGGVLEAKRERRQGRGRVRSDAGEFVGMDSGRYGGASQGGTFVVERGAKVSRSSSVPPRTAYASPPRTSGERNTTLGPTAGSSMVPSAPTALPRTTTDTRFHEELNSQNGTSVKFQPQPTVARNAAKERGYTSDTSALPSSTSRIDGLPAAPAVVTASGAIIVPSATRKTSKRRSAMPQLGSSQGADVARHGSVLSNATAPAGMSTGPGGRRGSVGASVVTPQVASGARRAVSIDYGQPSRAGPSSSRSPVTSGPSPPSQGPQESLMSIVNSVTNTNRRAWDTGLAESKMDRESGGRSTFLGPVPSGSGNYVAPEGHARDRVVAGRGSMDGASYTGSEKMGGASPGSQGRAYQTTMQTSSVTQEKRPLKSAMRASRSPSPDAMHGGRVHAHGYSTETGKDRIVPMAAVPSASSLPTDGPPPPVQRVRGIGDNVAEYGREEEEDGYESPSSSSYETGHEDFDYEEVERPKRRKSSGLAAAPSASQISQTAPRKAEYFDRRPGLGSPPLAVPSPHPPAQMSSDNPPQYGSFTPGSTPSRRKSVRVSLNPTFSPTPPAIEDEDDEDNRAPYVFRDAPAPSTSVPPPVKQVPQNYGTQRTSRQTTWDDDSDDDVEYKRAKEMLAKAGRGY</sequence>
<feature type="region of interest" description="Disordered" evidence="2">
    <location>
        <begin position="382"/>
        <end position="727"/>
    </location>
</feature>
<dbReference type="GO" id="GO:0005886">
    <property type="term" value="C:plasma membrane"/>
    <property type="evidence" value="ECO:0007669"/>
    <property type="project" value="TreeGrafter"/>
</dbReference>
<dbReference type="GO" id="GO:0006897">
    <property type="term" value="P:endocytosis"/>
    <property type="evidence" value="ECO:0007669"/>
    <property type="project" value="TreeGrafter"/>
</dbReference>
<feature type="compositionally biased region" description="Polar residues" evidence="2">
    <location>
        <begin position="1097"/>
        <end position="1114"/>
    </location>
</feature>
<dbReference type="InterPro" id="IPR028245">
    <property type="entry name" value="PIL1/LSP1"/>
</dbReference>
<evidence type="ECO:0000256" key="2">
    <source>
        <dbReference type="SAM" id="MobiDB-lite"/>
    </source>
</evidence>
<feature type="compositionally biased region" description="Acidic residues" evidence="2">
    <location>
        <begin position="677"/>
        <end position="687"/>
    </location>
</feature>
<dbReference type="PANTHER" id="PTHR31962:SF1">
    <property type="entry name" value="SPHINGOLIPID LONG CHAIN BASE-RESPONSIVE PROTEIN PIL1"/>
    <property type="match status" value="1"/>
</dbReference>
<feature type="compositionally biased region" description="Basic and acidic residues" evidence="2">
    <location>
        <begin position="708"/>
        <end position="727"/>
    </location>
</feature>
<feature type="compositionally biased region" description="Polar residues" evidence="2">
    <location>
        <begin position="823"/>
        <end position="837"/>
    </location>
</feature>
<feature type="compositionally biased region" description="Pro residues" evidence="2">
    <location>
        <begin position="560"/>
        <end position="570"/>
    </location>
</feature>
<gene>
    <name evidence="3" type="ORF">NP233_g9671</name>
</gene>
<comment type="caution">
    <text evidence="3">The sequence shown here is derived from an EMBL/GenBank/DDBJ whole genome shotgun (WGS) entry which is preliminary data.</text>
</comment>
<proteinExistence type="predicted"/>
<dbReference type="Proteomes" id="UP001213000">
    <property type="component" value="Unassembled WGS sequence"/>
</dbReference>
<keyword evidence="4" id="KW-1185">Reference proteome</keyword>
<feature type="compositionally biased region" description="Polar residues" evidence="2">
    <location>
        <begin position="884"/>
        <end position="896"/>
    </location>
</feature>
<keyword evidence="1" id="KW-0175">Coiled coil</keyword>
<dbReference type="GO" id="GO:0008289">
    <property type="term" value="F:lipid binding"/>
    <property type="evidence" value="ECO:0007669"/>
    <property type="project" value="TreeGrafter"/>
</dbReference>
<feature type="compositionally biased region" description="Basic and acidic residues" evidence="2">
    <location>
        <begin position="620"/>
        <end position="658"/>
    </location>
</feature>
<feature type="compositionally biased region" description="Low complexity" evidence="2">
    <location>
        <begin position="504"/>
        <end position="524"/>
    </location>
</feature>
<feature type="region of interest" description="Disordered" evidence="2">
    <location>
        <begin position="326"/>
        <end position="365"/>
    </location>
</feature>
<dbReference type="GO" id="GO:0036286">
    <property type="term" value="C:eisosome filament"/>
    <property type="evidence" value="ECO:0007669"/>
    <property type="project" value="TreeGrafter"/>
</dbReference>
<feature type="region of interest" description="Disordered" evidence="2">
    <location>
        <begin position="1"/>
        <end position="25"/>
    </location>
</feature>
<feature type="compositionally biased region" description="Basic and acidic residues" evidence="2">
    <location>
        <begin position="1243"/>
        <end position="1252"/>
    </location>
</feature>
<evidence type="ECO:0000256" key="1">
    <source>
        <dbReference type="SAM" id="Coils"/>
    </source>
</evidence>
<feature type="compositionally biased region" description="Polar residues" evidence="2">
    <location>
        <begin position="574"/>
        <end position="596"/>
    </location>
</feature>
<feature type="region of interest" description="Disordered" evidence="2">
    <location>
        <begin position="1038"/>
        <end position="1360"/>
    </location>
</feature>
<feature type="region of interest" description="Disordered" evidence="2">
    <location>
        <begin position="917"/>
        <end position="1017"/>
    </location>
</feature>
<feature type="compositionally biased region" description="Low complexity" evidence="2">
    <location>
        <begin position="991"/>
        <end position="1006"/>
    </location>
</feature>
<feature type="compositionally biased region" description="Polar residues" evidence="2">
    <location>
        <begin position="426"/>
        <end position="438"/>
    </location>
</feature>
<feature type="compositionally biased region" description="Polar residues" evidence="2">
    <location>
        <begin position="858"/>
        <end position="873"/>
    </location>
</feature>
<organism evidence="3 4">
    <name type="scientific">Leucocoprinus birnbaumii</name>
    <dbReference type="NCBI Taxonomy" id="56174"/>
    <lineage>
        <taxon>Eukaryota</taxon>
        <taxon>Fungi</taxon>
        <taxon>Dikarya</taxon>
        <taxon>Basidiomycota</taxon>
        <taxon>Agaricomycotina</taxon>
        <taxon>Agaricomycetes</taxon>
        <taxon>Agaricomycetidae</taxon>
        <taxon>Agaricales</taxon>
        <taxon>Agaricineae</taxon>
        <taxon>Agaricaceae</taxon>
        <taxon>Leucocoprinus</taxon>
    </lineage>
</organism>
<feature type="compositionally biased region" description="Acidic residues" evidence="2">
    <location>
        <begin position="448"/>
        <end position="460"/>
    </location>
</feature>
<dbReference type="InterPro" id="IPR027267">
    <property type="entry name" value="AH/BAR_dom_sf"/>
</dbReference>
<feature type="region of interest" description="Disordered" evidence="2">
    <location>
        <begin position="130"/>
        <end position="176"/>
    </location>
</feature>
<feature type="region of interest" description="Disordered" evidence="2">
    <location>
        <begin position="760"/>
        <end position="898"/>
    </location>
</feature>
<evidence type="ECO:0000313" key="3">
    <source>
        <dbReference type="EMBL" id="KAJ3562286.1"/>
    </source>
</evidence>
<feature type="compositionally biased region" description="Basic and acidic residues" evidence="2">
    <location>
        <begin position="462"/>
        <end position="474"/>
    </location>
</feature>
<reference evidence="3" key="1">
    <citation type="submission" date="2022-07" db="EMBL/GenBank/DDBJ databases">
        <title>Genome Sequence of Leucocoprinus birnbaumii.</title>
        <authorList>
            <person name="Buettner E."/>
        </authorList>
    </citation>
    <scope>NUCLEOTIDE SEQUENCE</scope>
    <source>
        <strain evidence="3">VT141</strain>
    </source>
</reference>
<protein>
    <submittedName>
        <fullName evidence="3">Uncharacterized protein</fullName>
    </submittedName>
</protein>
<dbReference type="PANTHER" id="PTHR31962">
    <property type="entry name" value="SPHINGOLIPID LONG CHAIN BASE-RESPONSIVE PROTEIN PIL1"/>
    <property type="match status" value="1"/>
</dbReference>
<accession>A0AAD5YSN2</accession>